<evidence type="ECO:0000313" key="3">
    <source>
        <dbReference type="Proteomes" id="UP000623467"/>
    </source>
</evidence>
<feature type="region of interest" description="Disordered" evidence="1">
    <location>
        <begin position="1"/>
        <end position="28"/>
    </location>
</feature>
<proteinExistence type="predicted"/>
<comment type="caution">
    <text evidence="2">The sequence shown here is derived from an EMBL/GenBank/DDBJ whole genome shotgun (WGS) entry which is preliminary data.</text>
</comment>
<evidence type="ECO:0000256" key="1">
    <source>
        <dbReference type="SAM" id="MobiDB-lite"/>
    </source>
</evidence>
<dbReference type="AlphaFoldDB" id="A0A8H6XLE6"/>
<organism evidence="2 3">
    <name type="scientific">Mycena sanguinolenta</name>
    <dbReference type="NCBI Taxonomy" id="230812"/>
    <lineage>
        <taxon>Eukaryota</taxon>
        <taxon>Fungi</taxon>
        <taxon>Dikarya</taxon>
        <taxon>Basidiomycota</taxon>
        <taxon>Agaricomycotina</taxon>
        <taxon>Agaricomycetes</taxon>
        <taxon>Agaricomycetidae</taxon>
        <taxon>Agaricales</taxon>
        <taxon>Marasmiineae</taxon>
        <taxon>Mycenaceae</taxon>
        <taxon>Mycena</taxon>
    </lineage>
</organism>
<accession>A0A8H6XLE6</accession>
<dbReference type="Proteomes" id="UP000623467">
    <property type="component" value="Unassembled WGS sequence"/>
</dbReference>
<sequence length="254" mass="27427">MPSGLQVDYPSRARNAPHAPLGARSPPPLTAAHFTRAAERPVLAIPLSQLDTTAIVCTTAPARLSPLSPSAAAASRRMRRSLRLCAPHRGPAPARGWLRFVWSSYPRPYPCTTSSSSTPFSIRDAVTSSAFLRWQRIPLGCARGFHTIPFRLSRRRSRCGGDDPPPISAAYTTLTTTNKEPRLVVATSFDDLGLSILDFDDLALELVSILVFGSVFDFDVNELFSASTSTSSLGTLSCSDLVFPHCALASSRLI</sequence>
<reference evidence="2" key="1">
    <citation type="submission" date="2020-05" db="EMBL/GenBank/DDBJ databases">
        <title>Mycena genomes resolve the evolution of fungal bioluminescence.</title>
        <authorList>
            <person name="Tsai I.J."/>
        </authorList>
    </citation>
    <scope>NUCLEOTIDE SEQUENCE</scope>
    <source>
        <strain evidence="2">160909Yilan</strain>
    </source>
</reference>
<name>A0A8H6XLE6_9AGAR</name>
<protein>
    <submittedName>
        <fullName evidence="2">Uncharacterized protein</fullName>
    </submittedName>
</protein>
<dbReference type="EMBL" id="JACAZH010000024">
    <property type="protein sequence ID" value="KAF7342779.1"/>
    <property type="molecule type" value="Genomic_DNA"/>
</dbReference>
<keyword evidence="3" id="KW-1185">Reference proteome</keyword>
<gene>
    <name evidence="2" type="ORF">MSAN_01993400</name>
</gene>
<evidence type="ECO:0000313" key="2">
    <source>
        <dbReference type="EMBL" id="KAF7342779.1"/>
    </source>
</evidence>